<accession>A0A4R1GJD6</accession>
<proteinExistence type="inferred from homology"/>
<gene>
    <name evidence="7" type="primary">surA</name>
    <name evidence="9" type="ORF">CLV83_2143</name>
</gene>
<dbReference type="SUPFAM" id="SSF109998">
    <property type="entry name" value="Triger factor/SurA peptide-binding domain-like"/>
    <property type="match status" value="1"/>
</dbReference>
<evidence type="ECO:0000256" key="2">
    <source>
        <dbReference type="ARBA" id="ARBA00022737"/>
    </source>
</evidence>
<dbReference type="PANTHER" id="PTHR47637:SF1">
    <property type="entry name" value="CHAPERONE SURA"/>
    <property type="match status" value="1"/>
</dbReference>
<dbReference type="GO" id="GO:0043165">
    <property type="term" value="P:Gram-negative-bacterium-type cell outer membrane assembly"/>
    <property type="evidence" value="ECO:0007669"/>
    <property type="project" value="InterPro"/>
</dbReference>
<dbReference type="InterPro" id="IPR015391">
    <property type="entry name" value="SurA_N"/>
</dbReference>
<dbReference type="HAMAP" id="MF_01183">
    <property type="entry name" value="Chaperone_SurA"/>
    <property type="match status" value="1"/>
</dbReference>
<dbReference type="PROSITE" id="PS01096">
    <property type="entry name" value="PPIC_PPIASE_1"/>
    <property type="match status" value="1"/>
</dbReference>
<dbReference type="EMBL" id="SMFU01000008">
    <property type="protein sequence ID" value="TCK07280.1"/>
    <property type="molecule type" value="Genomic_DNA"/>
</dbReference>
<keyword evidence="2 7" id="KW-0677">Repeat</keyword>
<dbReference type="Pfam" id="PF13616">
    <property type="entry name" value="Rotamase_3"/>
    <property type="match status" value="1"/>
</dbReference>
<dbReference type="PANTHER" id="PTHR47637">
    <property type="entry name" value="CHAPERONE SURA"/>
    <property type="match status" value="1"/>
</dbReference>
<reference evidence="9 10" key="1">
    <citation type="submission" date="2019-03" db="EMBL/GenBank/DDBJ databases">
        <title>Genomic Encyclopedia of Archaeal and Bacterial Type Strains, Phase II (KMG-II): from individual species to whole genera.</title>
        <authorList>
            <person name="Goeker M."/>
        </authorList>
    </citation>
    <scope>NUCLEOTIDE SEQUENCE [LARGE SCALE GENOMIC DNA]</scope>
    <source>
        <strain evidence="9 10">DSM 27697</strain>
    </source>
</reference>
<dbReference type="Pfam" id="PF00639">
    <property type="entry name" value="Rotamase"/>
    <property type="match status" value="1"/>
</dbReference>
<feature type="signal peptide" evidence="7">
    <location>
        <begin position="1"/>
        <end position="28"/>
    </location>
</feature>
<dbReference type="GO" id="GO:0042277">
    <property type="term" value="F:peptide binding"/>
    <property type="evidence" value="ECO:0007669"/>
    <property type="project" value="InterPro"/>
</dbReference>
<evidence type="ECO:0000313" key="9">
    <source>
        <dbReference type="EMBL" id="TCK07280.1"/>
    </source>
</evidence>
<sequence precursor="true">MLEMRFKRFVQRQLLLVMTLFTLQQAQAAELLDQVVAVVNDDIVLQSELEERTALVQEQIEAQGAQAPAIDVLRQQVLERLIMDRIQLQIGDRQGIRVSDQELNAAMQRIADQNNMSLAQFREALIAEGRDYAQSREQIRQEILLSRVQQANVNRRINVSEQEIRNFLANNQASDKVEYLLSNILISIPQSASPELIKRAQDEADSLYQQLRDGADFQQLATANSDASNALQGGDLGWRARTELPTDIAGAIGSLQNGQVSAPVRTPAGFHILQLRDKRGEQETLVEQTKVRHILISPSEVRSESQTQQLAQELYNRLQNGESFDELARQYSDDPASGSQGGELGWTQAGQMVPEFEQVMDDTAAGSISQPFESRFGWHILQVEERRTQDFADEMRESTARNAIRKRKYNEELDNWLREIRAQAYIERKNLDDL</sequence>
<dbReference type="PROSITE" id="PS50198">
    <property type="entry name" value="PPIC_PPIASE_2"/>
    <property type="match status" value="2"/>
</dbReference>
<keyword evidence="6 7" id="KW-0413">Isomerase</keyword>
<comment type="function">
    <text evidence="7">Chaperone involved in the correct folding and assembly of outer membrane proteins. Recognizes specific patterns of aromatic residues and the orientation of their side chains, which are found more frequently in integral outer membrane proteins. May act in both early periplasmic and late outer membrane-associated steps of protein maturation.</text>
</comment>
<dbReference type="Pfam" id="PF09312">
    <property type="entry name" value="SurA_N"/>
    <property type="match status" value="1"/>
</dbReference>
<evidence type="ECO:0000259" key="8">
    <source>
        <dbReference type="PROSITE" id="PS50198"/>
    </source>
</evidence>
<dbReference type="InterPro" id="IPR046357">
    <property type="entry name" value="PPIase_dom_sf"/>
</dbReference>
<feature type="domain" description="PpiC" evidence="8">
    <location>
        <begin position="286"/>
        <end position="385"/>
    </location>
</feature>
<evidence type="ECO:0000256" key="3">
    <source>
        <dbReference type="ARBA" id="ARBA00022764"/>
    </source>
</evidence>
<evidence type="ECO:0000256" key="7">
    <source>
        <dbReference type="HAMAP-Rule" id="MF_01183"/>
    </source>
</evidence>
<dbReference type="GO" id="GO:0050821">
    <property type="term" value="P:protein stabilization"/>
    <property type="evidence" value="ECO:0007669"/>
    <property type="project" value="InterPro"/>
</dbReference>
<dbReference type="Gene3D" id="3.10.50.40">
    <property type="match status" value="2"/>
</dbReference>
<evidence type="ECO:0000256" key="6">
    <source>
        <dbReference type="ARBA" id="ARBA00023235"/>
    </source>
</evidence>
<evidence type="ECO:0000256" key="1">
    <source>
        <dbReference type="ARBA" id="ARBA00022729"/>
    </source>
</evidence>
<evidence type="ECO:0000256" key="5">
    <source>
        <dbReference type="ARBA" id="ARBA00023186"/>
    </source>
</evidence>
<dbReference type="GO" id="GO:0003755">
    <property type="term" value="F:peptidyl-prolyl cis-trans isomerase activity"/>
    <property type="evidence" value="ECO:0007669"/>
    <property type="project" value="UniProtKB-UniRule"/>
</dbReference>
<evidence type="ECO:0000313" key="10">
    <source>
        <dbReference type="Proteomes" id="UP000294546"/>
    </source>
</evidence>
<comment type="subcellular location">
    <subcellularLocation>
        <location evidence="7">Periplasm</location>
    </subcellularLocation>
    <text evidence="7">Is capable of associating with the outer membrane.</text>
</comment>
<evidence type="ECO:0000256" key="4">
    <source>
        <dbReference type="ARBA" id="ARBA00023110"/>
    </source>
</evidence>
<dbReference type="InterPro" id="IPR000297">
    <property type="entry name" value="PPIase_PpiC"/>
</dbReference>
<keyword evidence="1 7" id="KW-0732">Signal</keyword>
<keyword evidence="4 7" id="KW-0697">Rotamase</keyword>
<dbReference type="InterPro" id="IPR027304">
    <property type="entry name" value="Trigger_fact/SurA_dom_sf"/>
</dbReference>
<dbReference type="AlphaFoldDB" id="A0A4R1GJD6"/>
<dbReference type="GO" id="GO:0030288">
    <property type="term" value="C:outer membrane-bounded periplasmic space"/>
    <property type="evidence" value="ECO:0007669"/>
    <property type="project" value="InterPro"/>
</dbReference>
<feature type="chain" id="PRO_5021050023" description="Chaperone SurA" evidence="7">
    <location>
        <begin position="29"/>
        <end position="434"/>
    </location>
</feature>
<dbReference type="InterPro" id="IPR023034">
    <property type="entry name" value="PPIase_SurA"/>
</dbReference>
<dbReference type="Gene3D" id="1.10.4030.10">
    <property type="entry name" value="Porin chaperone SurA, peptide-binding domain"/>
    <property type="match status" value="1"/>
</dbReference>
<dbReference type="EC" id="5.2.1.8" evidence="7"/>
<keyword evidence="3 7" id="KW-0574">Periplasm</keyword>
<comment type="catalytic activity">
    <reaction evidence="7">
        <text>[protein]-peptidylproline (omega=180) = [protein]-peptidylproline (omega=0)</text>
        <dbReference type="Rhea" id="RHEA:16237"/>
        <dbReference type="Rhea" id="RHEA-COMP:10747"/>
        <dbReference type="Rhea" id="RHEA-COMP:10748"/>
        <dbReference type="ChEBI" id="CHEBI:83833"/>
        <dbReference type="ChEBI" id="CHEBI:83834"/>
        <dbReference type="EC" id="5.2.1.8"/>
    </reaction>
</comment>
<dbReference type="SUPFAM" id="SSF54534">
    <property type="entry name" value="FKBP-like"/>
    <property type="match status" value="2"/>
</dbReference>
<protein>
    <recommendedName>
        <fullName evidence="7">Chaperone SurA</fullName>
    </recommendedName>
    <alternativeName>
        <fullName evidence="7">Peptidyl-prolyl cis-trans isomerase SurA</fullName>
        <shortName evidence="7">PPIase SurA</shortName>
        <ecNumber evidence="7">5.2.1.8</ecNumber>
    </alternativeName>
    <alternativeName>
        <fullName evidence="7">Rotamase SurA</fullName>
    </alternativeName>
</protein>
<dbReference type="GO" id="GO:0006457">
    <property type="term" value="P:protein folding"/>
    <property type="evidence" value="ECO:0007669"/>
    <property type="project" value="UniProtKB-UniRule"/>
</dbReference>
<dbReference type="Proteomes" id="UP000294546">
    <property type="component" value="Unassembled WGS sequence"/>
</dbReference>
<dbReference type="GO" id="GO:0051082">
    <property type="term" value="F:unfolded protein binding"/>
    <property type="evidence" value="ECO:0007669"/>
    <property type="project" value="UniProtKB-UniRule"/>
</dbReference>
<keyword evidence="10" id="KW-1185">Reference proteome</keyword>
<organism evidence="9 10">
    <name type="scientific">Marinobacterium mangrovicola</name>
    <dbReference type="NCBI Taxonomy" id="1476959"/>
    <lineage>
        <taxon>Bacteria</taxon>
        <taxon>Pseudomonadati</taxon>
        <taxon>Pseudomonadota</taxon>
        <taxon>Gammaproteobacteria</taxon>
        <taxon>Oceanospirillales</taxon>
        <taxon>Oceanospirillaceae</taxon>
        <taxon>Marinobacterium</taxon>
    </lineage>
</organism>
<feature type="domain" description="PpiC" evidence="8">
    <location>
        <begin position="176"/>
        <end position="277"/>
    </location>
</feature>
<comment type="caution">
    <text evidence="9">The sequence shown here is derived from an EMBL/GenBank/DDBJ whole genome shotgun (WGS) entry which is preliminary data.</text>
</comment>
<comment type="domain">
    <text evidence="7">The PPIase activity resides only in the second parvulin domain. The N-terminal region and the C-terminal tail are necessary and sufficient for the chaperone activity of SurA. The PPIase activity is dispensable for SurA to function as a chaperone. The N-terminal region and the C-terminal tail are also required for porin recognition.</text>
</comment>
<keyword evidence="5 7" id="KW-0143">Chaperone</keyword>
<name>A0A4R1GJD6_9GAMM</name>
<dbReference type="InterPro" id="IPR050280">
    <property type="entry name" value="OMP_Chaperone_SurA"/>
</dbReference>
<dbReference type="InterPro" id="IPR023058">
    <property type="entry name" value="PPIase_PpiC_CS"/>
</dbReference>